<comment type="subcellular location">
    <subcellularLocation>
        <location evidence="1">Nucleus</location>
    </subcellularLocation>
</comment>
<dbReference type="InterPro" id="IPR007021">
    <property type="entry name" value="DUF659"/>
</dbReference>
<dbReference type="PANTHER" id="PTHR32166">
    <property type="entry name" value="OSJNBA0013A04.12 PROTEIN"/>
    <property type="match status" value="1"/>
</dbReference>
<evidence type="ECO:0000256" key="1">
    <source>
        <dbReference type="ARBA" id="ARBA00004123"/>
    </source>
</evidence>
<comment type="caution">
    <text evidence="9">The sequence shown here is derived from an EMBL/GenBank/DDBJ whole genome shotgun (WGS) entry which is preliminary data.</text>
</comment>
<dbReference type="EMBL" id="JAGYWB010000004">
    <property type="protein sequence ID" value="KAI0525110.1"/>
    <property type="molecule type" value="Genomic_DNA"/>
</dbReference>
<dbReference type="PANTHER" id="PTHR32166:SF122">
    <property type="entry name" value="OS09G0499600 PROTEIN"/>
    <property type="match status" value="1"/>
</dbReference>
<keyword evidence="4" id="KW-0862">Zinc</keyword>
<evidence type="ECO:0000313" key="10">
    <source>
        <dbReference type="Proteomes" id="UP000829196"/>
    </source>
</evidence>
<dbReference type="SUPFAM" id="SSF53098">
    <property type="entry name" value="Ribonuclease H-like"/>
    <property type="match status" value="1"/>
</dbReference>
<organism evidence="9 10">
    <name type="scientific">Dendrobium nobile</name>
    <name type="common">Orchid</name>
    <dbReference type="NCBI Taxonomy" id="94219"/>
    <lineage>
        <taxon>Eukaryota</taxon>
        <taxon>Viridiplantae</taxon>
        <taxon>Streptophyta</taxon>
        <taxon>Embryophyta</taxon>
        <taxon>Tracheophyta</taxon>
        <taxon>Spermatophyta</taxon>
        <taxon>Magnoliopsida</taxon>
        <taxon>Liliopsida</taxon>
        <taxon>Asparagales</taxon>
        <taxon>Orchidaceae</taxon>
        <taxon>Epidendroideae</taxon>
        <taxon>Malaxideae</taxon>
        <taxon>Dendrobiinae</taxon>
        <taxon>Dendrobium</taxon>
    </lineage>
</organism>
<dbReference type="InterPro" id="IPR003656">
    <property type="entry name" value="Znf_BED"/>
</dbReference>
<keyword evidence="3 7" id="KW-0863">Zinc-finger</keyword>
<sequence length="815" mass="94054">MDDGPDQDPMVPSSRAIVVPGLLSQRRFDANKERIGSGHNRYFVVPFGGKTTRFRGPRVVVTVYPAVAIWRSTAELIHAFCPLVRVLRIRWRGIVVYGRLLSACTNVADPVASSFGCHEHPGISPVWGKIGELGLPTTLLERVCFRSLRKGKSWKKRNRTATEEKERPCEKEKLIFTAGELPFRLPIKCRNFRSHRKEREREREMTSGARRKDPAWKYDTQVEVPGKGAKKGYVYMKCNFCEKRITGGVKRLKDHLACTHVNVGPCAKVPDEVKKECIDYLKKFATTKEVTKRNMKVMIGNSSYYGSQHEGSSIGSHLVSSDRGSQGPMDRFMLNIDNEENINTQDIQPPTATKELRNRVCLDIARFIYENGIPFNVVRSPSWINMLRSVGSYGRGLQPPSMYELRTWMLNEEVKTTSKMVDDVKKTWIEIGVTIMSDCWSDIRHRSIINLLVNNPYGTVFLKSVDASSFVKDAQLLFEMLDEVVEEVGDALVVYVVTDNTSAYKAAGRMLMEKRPHLYWTPCAAHCIDLMLESLMRKFTDKEIIRPAVTRFATAYLILQRFKELRQPLEAMFASEEWDKSSWAKKQEEKQVLRMVDGERAPAMRFIYEAMNRAKEDIAKELGGQKSAYKEIWDIIDKKWDRQLHQHLHAAAYYLNPQFHYDKDFHVDKEVKTGLYACMDRLISEEYYLKVNDQLEDFHLKKGMFGFRAAQACFKTRSPERWWAQFGDDVPELKAFVVKVLSLTCSASACERNWSIFNQIHTKRRNRLAADRMNKLVYVMFNKKLKDRHLKLQNQGNIENEIDPLLVDELQSDDE</sequence>
<evidence type="ECO:0000256" key="4">
    <source>
        <dbReference type="ARBA" id="ARBA00022833"/>
    </source>
</evidence>
<evidence type="ECO:0000256" key="2">
    <source>
        <dbReference type="ARBA" id="ARBA00022723"/>
    </source>
</evidence>
<dbReference type="InterPro" id="IPR008906">
    <property type="entry name" value="HATC_C_dom"/>
</dbReference>
<keyword evidence="5" id="KW-0238">DNA-binding</keyword>
<reference evidence="9" key="1">
    <citation type="journal article" date="2022" name="Front. Genet.">
        <title>Chromosome-Scale Assembly of the Dendrobium nobile Genome Provides Insights Into the Molecular Mechanism of the Biosynthesis of the Medicinal Active Ingredient of Dendrobium.</title>
        <authorList>
            <person name="Xu Q."/>
            <person name="Niu S.-C."/>
            <person name="Li K.-L."/>
            <person name="Zheng P.-J."/>
            <person name="Zhang X.-J."/>
            <person name="Jia Y."/>
            <person name="Liu Y."/>
            <person name="Niu Y.-X."/>
            <person name="Yu L.-H."/>
            <person name="Chen D.-F."/>
            <person name="Zhang G.-Q."/>
        </authorList>
    </citation>
    <scope>NUCLEOTIDE SEQUENCE</scope>
    <source>
        <tissue evidence="9">Leaf</tissue>
    </source>
</reference>
<evidence type="ECO:0000256" key="7">
    <source>
        <dbReference type="PROSITE-ProRule" id="PRU00027"/>
    </source>
</evidence>
<keyword evidence="10" id="KW-1185">Reference proteome</keyword>
<dbReference type="GO" id="GO:0005634">
    <property type="term" value="C:nucleus"/>
    <property type="evidence" value="ECO:0007669"/>
    <property type="project" value="UniProtKB-SubCell"/>
</dbReference>
<dbReference type="InterPro" id="IPR012337">
    <property type="entry name" value="RNaseH-like_sf"/>
</dbReference>
<dbReference type="GO" id="GO:0008270">
    <property type="term" value="F:zinc ion binding"/>
    <property type="evidence" value="ECO:0007669"/>
    <property type="project" value="UniProtKB-KW"/>
</dbReference>
<dbReference type="OrthoDB" id="730078at2759"/>
<gene>
    <name evidence="9" type="ORF">KFK09_004501</name>
</gene>
<proteinExistence type="predicted"/>
<dbReference type="Pfam" id="PF04937">
    <property type="entry name" value="DUF659"/>
    <property type="match status" value="1"/>
</dbReference>
<accession>A0A8T3C497</accession>
<dbReference type="Pfam" id="PF05699">
    <property type="entry name" value="Dimer_Tnp_hAT"/>
    <property type="match status" value="1"/>
</dbReference>
<protein>
    <recommendedName>
        <fullName evidence="8">BED-type domain-containing protein</fullName>
    </recommendedName>
</protein>
<evidence type="ECO:0000259" key="8">
    <source>
        <dbReference type="PROSITE" id="PS50808"/>
    </source>
</evidence>
<dbReference type="AlphaFoldDB" id="A0A8T3C497"/>
<name>A0A8T3C497_DENNO</name>
<dbReference type="Pfam" id="PF02892">
    <property type="entry name" value="zf-BED"/>
    <property type="match status" value="1"/>
</dbReference>
<evidence type="ECO:0000256" key="3">
    <source>
        <dbReference type="ARBA" id="ARBA00022771"/>
    </source>
</evidence>
<dbReference type="GO" id="GO:0046983">
    <property type="term" value="F:protein dimerization activity"/>
    <property type="evidence" value="ECO:0007669"/>
    <property type="project" value="InterPro"/>
</dbReference>
<keyword evidence="6" id="KW-0539">Nucleus</keyword>
<evidence type="ECO:0000313" key="9">
    <source>
        <dbReference type="EMBL" id="KAI0525110.1"/>
    </source>
</evidence>
<dbReference type="PROSITE" id="PS50808">
    <property type="entry name" value="ZF_BED"/>
    <property type="match status" value="1"/>
</dbReference>
<keyword evidence="2" id="KW-0479">Metal-binding</keyword>
<evidence type="ECO:0000256" key="5">
    <source>
        <dbReference type="ARBA" id="ARBA00023125"/>
    </source>
</evidence>
<evidence type="ECO:0000256" key="6">
    <source>
        <dbReference type="ARBA" id="ARBA00023242"/>
    </source>
</evidence>
<feature type="domain" description="BED-type" evidence="8">
    <location>
        <begin position="210"/>
        <end position="273"/>
    </location>
</feature>
<dbReference type="GO" id="GO:0003677">
    <property type="term" value="F:DNA binding"/>
    <property type="evidence" value="ECO:0007669"/>
    <property type="project" value="UniProtKB-KW"/>
</dbReference>
<dbReference type="Proteomes" id="UP000829196">
    <property type="component" value="Unassembled WGS sequence"/>
</dbReference>